<dbReference type="InterPro" id="IPR051784">
    <property type="entry name" value="Nod_factor_ABC_transporter"/>
</dbReference>
<keyword evidence="6" id="KW-0813">Transport</keyword>
<comment type="similarity">
    <text evidence="6">Belongs to the ABC-2 integral membrane protein family.</text>
</comment>
<comment type="caution">
    <text evidence="6">Lacks conserved residue(s) required for the propagation of feature annotation.</text>
</comment>
<evidence type="ECO:0000256" key="1">
    <source>
        <dbReference type="ARBA" id="ARBA00004141"/>
    </source>
</evidence>
<dbReference type="AlphaFoldDB" id="A0A160KVT5"/>
<evidence type="ECO:0000256" key="5">
    <source>
        <dbReference type="ARBA" id="ARBA00023251"/>
    </source>
</evidence>
<keyword evidence="5" id="KW-0046">Antibiotic resistance</keyword>
<evidence type="ECO:0000313" key="9">
    <source>
        <dbReference type="Proteomes" id="UP000077071"/>
    </source>
</evidence>
<dbReference type="PRINTS" id="PR00164">
    <property type="entry name" value="ABC2TRNSPORT"/>
</dbReference>
<evidence type="ECO:0000256" key="2">
    <source>
        <dbReference type="ARBA" id="ARBA00022692"/>
    </source>
</evidence>
<keyword evidence="3 6" id="KW-1133">Transmembrane helix</keyword>
<dbReference type="KEGG" id="rtn:A6122_2774"/>
<dbReference type="Proteomes" id="UP000077071">
    <property type="component" value="Chromosome"/>
</dbReference>
<dbReference type="GO" id="GO:0140359">
    <property type="term" value="F:ABC-type transporter activity"/>
    <property type="evidence" value="ECO:0007669"/>
    <property type="project" value="InterPro"/>
</dbReference>
<keyword evidence="4 6" id="KW-0472">Membrane</keyword>
<dbReference type="PIRSF" id="PIRSF006648">
    <property type="entry name" value="DrrB"/>
    <property type="match status" value="1"/>
</dbReference>
<comment type="subcellular location">
    <subcellularLocation>
        <location evidence="6">Cell membrane</location>
        <topology evidence="6">Multi-pass membrane protein</topology>
    </subcellularLocation>
    <subcellularLocation>
        <location evidence="1">Membrane</location>
        <topology evidence="1">Multi-pass membrane protein</topology>
    </subcellularLocation>
</comment>
<dbReference type="Pfam" id="PF01061">
    <property type="entry name" value="ABC2_membrane"/>
    <property type="match status" value="1"/>
</dbReference>
<dbReference type="InterPro" id="IPR000412">
    <property type="entry name" value="ABC_2_transport"/>
</dbReference>
<feature type="transmembrane region" description="Helical" evidence="6">
    <location>
        <begin position="39"/>
        <end position="56"/>
    </location>
</feature>
<feature type="domain" description="ABC transmembrane type-2" evidence="7">
    <location>
        <begin position="30"/>
        <end position="265"/>
    </location>
</feature>
<feature type="transmembrane region" description="Helical" evidence="6">
    <location>
        <begin position="120"/>
        <end position="144"/>
    </location>
</feature>
<feature type="transmembrane region" description="Helical" evidence="6">
    <location>
        <begin position="240"/>
        <end position="262"/>
    </location>
</feature>
<evidence type="ECO:0000259" key="7">
    <source>
        <dbReference type="PROSITE" id="PS51012"/>
    </source>
</evidence>
<proteinExistence type="inferred from homology"/>
<name>A0A160KVT5_9MICO</name>
<sequence length="268" mass="28579">MMATMAPRSPRPRRAVFEYLLLIWRRAFAASLSEAIGAPVIYLLAVGLGLGTLVDTSDPEAFGGASYLAYIAPALLTSAALQIATTEGSYPAFARFAWGREFVGITATPVTPGQVADGQILLIAFRVAISAVAFYFVLSLFGVAGGFNGMWMIPVAVLLGAGCAAWSLAFGAWIVGKGDGEAFNILFRIVVLPMTLFSGTYFPISRFPDWLQGAITLSPLWHANELARGTTLGTLSALPAAAHVAILLIVLISGMLVARWIYYRRLVS</sequence>
<evidence type="ECO:0000256" key="4">
    <source>
        <dbReference type="ARBA" id="ARBA00023136"/>
    </source>
</evidence>
<dbReference type="InterPro" id="IPR013525">
    <property type="entry name" value="ABC2_TM"/>
</dbReference>
<dbReference type="GO" id="GO:0043190">
    <property type="term" value="C:ATP-binding cassette (ABC) transporter complex"/>
    <property type="evidence" value="ECO:0007669"/>
    <property type="project" value="InterPro"/>
</dbReference>
<dbReference type="EMBL" id="CP015515">
    <property type="protein sequence ID" value="AND17883.1"/>
    <property type="molecule type" value="Genomic_DNA"/>
</dbReference>
<evidence type="ECO:0000256" key="3">
    <source>
        <dbReference type="ARBA" id="ARBA00022989"/>
    </source>
</evidence>
<keyword evidence="6" id="KW-1003">Cell membrane</keyword>
<dbReference type="InterPro" id="IPR047817">
    <property type="entry name" value="ABC2_TM_bact-type"/>
</dbReference>
<accession>A0A160KVT5</accession>
<dbReference type="STRING" id="33888.A6122_2774"/>
<feature type="transmembrane region" description="Helical" evidence="6">
    <location>
        <begin position="185"/>
        <end position="204"/>
    </location>
</feature>
<reference evidence="8 9" key="1">
    <citation type="submission" date="2016-05" db="EMBL/GenBank/DDBJ databases">
        <title>Complete genome sequence of Rathayibacter tritici NCPPB 1953.</title>
        <authorList>
            <person name="Park J."/>
            <person name="Lee H.-H."/>
            <person name="Lee S.-W."/>
            <person name="Seo Y.-S."/>
        </authorList>
    </citation>
    <scope>NUCLEOTIDE SEQUENCE [LARGE SCALE GENOMIC DNA]</scope>
    <source>
        <strain evidence="8 9">NCPPB 1953</strain>
    </source>
</reference>
<keyword evidence="9" id="KW-1185">Reference proteome</keyword>
<evidence type="ECO:0000313" key="8">
    <source>
        <dbReference type="EMBL" id="AND17883.1"/>
    </source>
</evidence>
<gene>
    <name evidence="8" type="ORF">A6122_2774</name>
</gene>
<organism evidence="8 9">
    <name type="scientific">Rathayibacter tritici</name>
    <dbReference type="NCBI Taxonomy" id="33888"/>
    <lineage>
        <taxon>Bacteria</taxon>
        <taxon>Bacillati</taxon>
        <taxon>Actinomycetota</taxon>
        <taxon>Actinomycetes</taxon>
        <taxon>Micrococcales</taxon>
        <taxon>Microbacteriaceae</taxon>
        <taxon>Rathayibacter</taxon>
    </lineage>
</organism>
<protein>
    <recommendedName>
        <fullName evidence="6">Transport permease protein</fullName>
    </recommendedName>
</protein>
<dbReference type="PANTHER" id="PTHR43229">
    <property type="entry name" value="NODULATION PROTEIN J"/>
    <property type="match status" value="1"/>
</dbReference>
<dbReference type="PROSITE" id="PS51012">
    <property type="entry name" value="ABC_TM2"/>
    <property type="match status" value="1"/>
</dbReference>
<keyword evidence="2 6" id="KW-0812">Transmembrane</keyword>
<dbReference type="PANTHER" id="PTHR43229:SF2">
    <property type="entry name" value="NODULATION PROTEIN J"/>
    <property type="match status" value="1"/>
</dbReference>
<evidence type="ECO:0000256" key="6">
    <source>
        <dbReference type="RuleBase" id="RU361157"/>
    </source>
</evidence>
<feature type="transmembrane region" description="Helical" evidence="6">
    <location>
        <begin position="150"/>
        <end position="173"/>
    </location>
</feature>
<dbReference type="GO" id="GO:0046677">
    <property type="term" value="P:response to antibiotic"/>
    <property type="evidence" value="ECO:0007669"/>
    <property type="project" value="UniProtKB-KW"/>
</dbReference>
<dbReference type="PATRIC" id="fig|33888.3.peg.3114"/>